<proteinExistence type="predicted"/>
<reference evidence="3 4" key="1">
    <citation type="journal article" date="2023" name="Commun. Biol.">
        <title>Genome analysis of Parmales, the sister group of diatoms, reveals the evolutionary specialization of diatoms from phago-mixotrophs to photoautotrophs.</title>
        <authorList>
            <person name="Ban H."/>
            <person name="Sato S."/>
            <person name="Yoshikawa S."/>
            <person name="Yamada K."/>
            <person name="Nakamura Y."/>
            <person name="Ichinomiya M."/>
            <person name="Sato N."/>
            <person name="Blanc-Mathieu R."/>
            <person name="Endo H."/>
            <person name="Kuwata A."/>
            <person name="Ogata H."/>
        </authorList>
    </citation>
    <scope>NUCLEOTIDE SEQUENCE [LARGE SCALE GENOMIC DNA]</scope>
</reference>
<feature type="compositionally biased region" description="Basic and acidic residues" evidence="1">
    <location>
        <begin position="155"/>
        <end position="165"/>
    </location>
</feature>
<keyword evidence="2" id="KW-1133">Transmembrane helix</keyword>
<feature type="region of interest" description="Disordered" evidence="1">
    <location>
        <begin position="155"/>
        <end position="201"/>
    </location>
</feature>
<feature type="transmembrane region" description="Helical" evidence="2">
    <location>
        <begin position="375"/>
        <end position="398"/>
    </location>
</feature>
<accession>A0ABQ6MK36</accession>
<dbReference type="Proteomes" id="UP001165060">
    <property type="component" value="Unassembled WGS sequence"/>
</dbReference>
<name>A0ABQ6MK36_9STRA</name>
<dbReference type="EMBL" id="BRYB01004254">
    <property type="protein sequence ID" value="GMI28044.1"/>
    <property type="molecule type" value="Genomic_DNA"/>
</dbReference>
<evidence type="ECO:0000313" key="4">
    <source>
        <dbReference type="Proteomes" id="UP001165060"/>
    </source>
</evidence>
<comment type="caution">
    <text evidence="3">The sequence shown here is derived from an EMBL/GenBank/DDBJ whole genome shotgun (WGS) entry which is preliminary data.</text>
</comment>
<feature type="transmembrane region" description="Helical" evidence="2">
    <location>
        <begin position="341"/>
        <end position="363"/>
    </location>
</feature>
<keyword evidence="2" id="KW-0472">Membrane</keyword>
<evidence type="ECO:0000256" key="2">
    <source>
        <dbReference type="SAM" id="Phobius"/>
    </source>
</evidence>
<feature type="compositionally biased region" description="Basic and acidic residues" evidence="1">
    <location>
        <begin position="180"/>
        <end position="194"/>
    </location>
</feature>
<protein>
    <submittedName>
        <fullName evidence="3">Uncharacterized protein</fullName>
    </submittedName>
</protein>
<feature type="transmembrane region" description="Helical" evidence="2">
    <location>
        <begin position="6"/>
        <end position="27"/>
    </location>
</feature>
<gene>
    <name evidence="3" type="ORF">TeGR_g2360</name>
</gene>
<organism evidence="3 4">
    <name type="scientific">Tetraparma gracilis</name>
    <dbReference type="NCBI Taxonomy" id="2962635"/>
    <lineage>
        <taxon>Eukaryota</taxon>
        <taxon>Sar</taxon>
        <taxon>Stramenopiles</taxon>
        <taxon>Ochrophyta</taxon>
        <taxon>Bolidophyceae</taxon>
        <taxon>Parmales</taxon>
        <taxon>Triparmaceae</taxon>
        <taxon>Tetraparma</taxon>
    </lineage>
</organism>
<feature type="transmembrane region" description="Helical" evidence="2">
    <location>
        <begin position="311"/>
        <end position="334"/>
    </location>
</feature>
<evidence type="ECO:0000313" key="3">
    <source>
        <dbReference type="EMBL" id="GMI28044.1"/>
    </source>
</evidence>
<keyword evidence="2" id="KW-0812">Transmembrane</keyword>
<evidence type="ECO:0000256" key="1">
    <source>
        <dbReference type="SAM" id="MobiDB-lite"/>
    </source>
</evidence>
<sequence>MPTVHTSSAAAIHGTVFLILSFMFLTVEVKQQKRGHRNDVSLMSAAAIGVGSIMSNAKLFMPGDTGFKQVIAVLTEAFGASPSSKFKDIKGMNMGGEPNSSGDNSISMYLAKFSQCTSQSPALLELVYLTLVLSSCFYVAHSNFVSGVQAKAESSWDSKSKKDDGDSAGGGEKKKRGKKDKGGEVAAKSDEGSKETFPARFPPPSRDMLKAFISGVCVCSISAAIWIEGADLESPALATLVGRTLVFYGASLQLLNLGPSTSGFLTMSACCQAVGCAAILNAVQLESTSYGAFAALQYVPKAISYGQWTELHFYVITAVRMLVAIATVVPTLWGTKDIRQLVMLTAGLLFFGPSGVGWVWQIYTIDTTKMLVYSYLAHTLVALFASFSTGAPGFIVLFTLGRGLCYFHDVDLNKVFGSA</sequence>
<keyword evidence="4" id="KW-1185">Reference proteome</keyword>